<name>A0A497JHN4_9ARCH</name>
<dbReference type="Proteomes" id="UP000277633">
    <property type="component" value="Unassembled WGS sequence"/>
</dbReference>
<evidence type="ECO:0008006" key="3">
    <source>
        <dbReference type="Google" id="ProtNLM"/>
    </source>
</evidence>
<accession>A0A497JHN4</accession>
<organism evidence="1 2">
    <name type="scientific">Candidatus Iainarchaeum sp</name>
    <dbReference type="NCBI Taxonomy" id="3101447"/>
    <lineage>
        <taxon>Archaea</taxon>
        <taxon>Candidatus Iainarchaeota</taxon>
        <taxon>Candidatus Iainarchaeia</taxon>
        <taxon>Candidatus Iainarchaeales</taxon>
        <taxon>Candidatus Iainarchaeaceae</taxon>
        <taxon>Candidatus Iainarchaeum</taxon>
    </lineage>
</organism>
<sequence length="119" mass="13905">MPIIIDYRFSPLRMVLHKRDKVNFDIFIKNTDPETKNLTVRIMLPPELAFSKGGFKTAELVRIQGIKPNEEKTLYFELYPKPSTTAGEKEIAVRVQEHLGNYQYTNKQYDKTITLIVEE</sequence>
<gene>
    <name evidence="1" type="ORF">DRO07_00735</name>
</gene>
<evidence type="ECO:0000313" key="2">
    <source>
        <dbReference type="Proteomes" id="UP000277633"/>
    </source>
</evidence>
<comment type="caution">
    <text evidence="1">The sequence shown here is derived from an EMBL/GenBank/DDBJ whole genome shotgun (WGS) entry which is preliminary data.</text>
</comment>
<dbReference type="EMBL" id="QMWO01000015">
    <property type="protein sequence ID" value="RLG70212.1"/>
    <property type="molecule type" value="Genomic_DNA"/>
</dbReference>
<reference evidence="1 2" key="1">
    <citation type="submission" date="2018-06" db="EMBL/GenBank/DDBJ databases">
        <title>Extensive metabolic versatility and redundancy in microbially diverse, dynamic hydrothermal sediments.</title>
        <authorList>
            <person name="Dombrowski N."/>
            <person name="Teske A."/>
            <person name="Baker B.J."/>
        </authorList>
    </citation>
    <scope>NUCLEOTIDE SEQUENCE [LARGE SCALE GENOMIC DNA]</scope>
    <source>
        <strain evidence="1">B9_G13</strain>
    </source>
</reference>
<dbReference type="AlphaFoldDB" id="A0A497JHN4"/>
<proteinExistence type="predicted"/>
<protein>
    <recommendedName>
        <fullName evidence="3">FixG C-terminal immunoglobulin-like domain-containing protein</fullName>
    </recommendedName>
</protein>
<evidence type="ECO:0000313" key="1">
    <source>
        <dbReference type="EMBL" id="RLG70212.1"/>
    </source>
</evidence>